<feature type="domain" description="Exonuclease" evidence="4">
    <location>
        <begin position="16"/>
        <end position="185"/>
    </location>
</feature>
<dbReference type="PANTHER" id="PTHR30231:SF4">
    <property type="entry name" value="PROTEIN NEN2"/>
    <property type="match status" value="1"/>
</dbReference>
<evidence type="ECO:0000313" key="5">
    <source>
        <dbReference type="EMBL" id="ANI92729.1"/>
    </source>
</evidence>
<dbReference type="GO" id="GO:0003676">
    <property type="term" value="F:nucleic acid binding"/>
    <property type="evidence" value="ECO:0007669"/>
    <property type="project" value="InterPro"/>
</dbReference>
<keyword evidence="1" id="KW-0540">Nuclease</keyword>
<dbReference type="EMBL" id="CP015961">
    <property type="protein sequence ID" value="ANI92729.1"/>
    <property type="molecule type" value="Genomic_DNA"/>
</dbReference>
<sequence>MPAATPPTSGPVDRSKLLSFDLETTGPNPATALVVTSALLRITGAEVEERQWLADPGVDIPAEATAVHGISTEHARSNGQNHAQVVAETIEGIRSGWDAGYTLVVFNAPFDLTILHRLDPTFQVTGPVLDPYVIDRAIDPYRKGKRTLTALCEHYDIALDGAHDAAVDALAAARLAWKLANHEQVRADTWTEFNDKQAAWHAERQESFRAYLERQGRPATDVNTAWPIGG</sequence>
<name>A0A173LM72_9ACTN</name>
<dbReference type="SUPFAM" id="SSF53098">
    <property type="entry name" value="Ribonuclease H-like"/>
    <property type="match status" value="1"/>
</dbReference>
<dbReference type="CDD" id="cd06127">
    <property type="entry name" value="DEDDh"/>
    <property type="match status" value="1"/>
</dbReference>
<evidence type="ECO:0000259" key="4">
    <source>
        <dbReference type="SMART" id="SM00479"/>
    </source>
</evidence>
<dbReference type="Pfam" id="PF00929">
    <property type="entry name" value="RNase_T"/>
    <property type="match status" value="1"/>
</dbReference>
<dbReference type="Proteomes" id="UP000186104">
    <property type="component" value="Chromosome"/>
</dbReference>
<dbReference type="InterPro" id="IPR012337">
    <property type="entry name" value="RNaseH-like_sf"/>
</dbReference>
<evidence type="ECO:0000256" key="2">
    <source>
        <dbReference type="ARBA" id="ARBA00022801"/>
    </source>
</evidence>
<evidence type="ECO:0000256" key="3">
    <source>
        <dbReference type="ARBA" id="ARBA00022839"/>
    </source>
</evidence>
<dbReference type="GO" id="GO:0008408">
    <property type="term" value="F:3'-5' exonuclease activity"/>
    <property type="evidence" value="ECO:0007669"/>
    <property type="project" value="TreeGrafter"/>
</dbReference>
<reference evidence="5 6" key="1">
    <citation type="submission" date="2016-06" db="EMBL/GenBank/DDBJ databases">
        <title>Complete genome sequence of a saline-alkali tolerant type strain Dietzia timorensis ID05-A0528T.</title>
        <authorList>
            <person name="Wu X."/>
        </authorList>
    </citation>
    <scope>NUCLEOTIDE SEQUENCE [LARGE SCALE GENOMIC DNA]</scope>
    <source>
        <strain evidence="5 6">ID05-A0528</strain>
    </source>
</reference>
<dbReference type="GO" id="GO:0005829">
    <property type="term" value="C:cytosol"/>
    <property type="evidence" value="ECO:0007669"/>
    <property type="project" value="TreeGrafter"/>
</dbReference>
<proteinExistence type="predicted"/>
<dbReference type="RefSeq" id="WP_067472100.1">
    <property type="nucleotide sequence ID" value="NZ_CP015961.1"/>
</dbReference>
<dbReference type="InterPro" id="IPR036397">
    <property type="entry name" value="RNaseH_sf"/>
</dbReference>
<gene>
    <name evidence="5" type="ORF">BJL86_1961</name>
</gene>
<dbReference type="PANTHER" id="PTHR30231">
    <property type="entry name" value="DNA POLYMERASE III SUBUNIT EPSILON"/>
    <property type="match status" value="1"/>
</dbReference>
<dbReference type="Gene3D" id="3.30.420.10">
    <property type="entry name" value="Ribonuclease H-like superfamily/Ribonuclease H"/>
    <property type="match status" value="1"/>
</dbReference>
<dbReference type="AlphaFoldDB" id="A0A173LM72"/>
<dbReference type="OrthoDB" id="9791657at2"/>
<dbReference type="STRING" id="499555.BJL86_1961"/>
<evidence type="ECO:0000313" key="6">
    <source>
        <dbReference type="Proteomes" id="UP000186104"/>
    </source>
</evidence>
<dbReference type="SMART" id="SM00479">
    <property type="entry name" value="EXOIII"/>
    <property type="match status" value="1"/>
</dbReference>
<organism evidence="5 6">
    <name type="scientific">Dietzia timorensis</name>
    <dbReference type="NCBI Taxonomy" id="499555"/>
    <lineage>
        <taxon>Bacteria</taxon>
        <taxon>Bacillati</taxon>
        <taxon>Actinomycetota</taxon>
        <taxon>Actinomycetes</taxon>
        <taxon>Mycobacteriales</taxon>
        <taxon>Dietziaceae</taxon>
        <taxon>Dietzia</taxon>
    </lineage>
</organism>
<protein>
    <submittedName>
        <fullName evidence="5">DNA polymerase III PolC-type</fullName>
    </submittedName>
</protein>
<dbReference type="NCBIfam" id="NF005927">
    <property type="entry name" value="PRK07942.1"/>
    <property type="match status" value="1"/>
</dbReference>
<dbReference type="InterPro" id="IPR013520">
    <property type="entry name" value="Ribonucl_H"/>
</dbReference>
<accession>A0A173LM72</accession>
<evidence type="ECO:0000256" key="1">
    <source>
        <dbReference type="ARBA" id="ARBA00022722"/>
    </source>
</evidence>
<keyword evidence="2" id="KW-0378">Hydrolase</keyword>
<dbReference type="KEGG" id="dtm:BJL86_1961"/>
<keyword evidence="3" id="KW-0269">Exonuclease</keyword>
<keyword evidence="6" id="KW-1185">Reference proteome</keyword>